<reference evidence="2 3" key="2">
    <citation type="journal article" date="2014" name="Proc. Natl. Acad. Sci. U.S.A.">
        <title>Trajectory and genomic determinants of fungal-pathogen speciation and host adaptation.</title>
        <authorList>
            <person name="Hu X."/>
            <person name="Xiao G."/>
            <person name="Zheng P."/>
            <person name="Shang Y."/>
            <person name="Su Y."/>
            <person name="Zhang X."/>
            <person name="Liu X."/>
            <person name="Zhan S."/>
            <person name="St Leger R.J."/>
            <person name="Wang C."/>
        </authorList>
    </citation>
    <scope>GENOME REANNOTATION</scope>
    <source>
        <strain evidence="3">ARSEF 23 / ATCC MYA-3075</strain>
    </source>
</reference>
<dbReference type="GeneID" id="19264571"/>
<dbReference type="HOGENOM" id="CLU_934094_0_0_1"/>
<dbReference type="Proteomes" id="UP000002498">
    <property type="component" value="Unassembled WGS sequence"/>
</dbReference>
<evidence type="ECO:0000313" key="2">
    <source>
        <dbReference type="EMBL" id="EFY94250.1"/>
    </source>
</evidence>
<dbReference type="RefSeq" id="XP_007826474.1">
    <property type="nucleotide sequence ID" value="XM_007828283.1"/>
</dbReference>
<comment type="caution">
    <text evidence="2">The sequence shown here is derived from an EMBL/GenBank/DDBJ whole genome shotgun (WGS) entry which is preliminary data.</text>
</comment>
<dbReference type="EMBL" id="ADNJ02000027">
    <property type="protein sequence ID" value="EFY94250.1"/>
    <property type="molecule type" value="Genomic_DNA"/>
</dbReference>
<keyword evidence="3" id="KW-1185">Reference proteome</keyword>
<accession>E9FDD6</accession>
<reference evidence="2 3" key="1">
    <citation type="journal article" date="2011" name="PLoS Genet.">
        <title>Genome sequencing and comparative transcriptomics of the model entomopathogenic fungi Metarhizium anisopliae and M. acridum.</title>
        <authorList>
            <person name="Gao Q."/>
            <person name="Jin K."/>
            <person name="Ying S.H."/>
            <person name="Zhang Y."/>
            <person name="Xiao G."/>
            <person name="Shang Y."/>
            <person name="Duan Z."/>
            <person name="Hu X."/>
            <person name="Xie X.Q."/>
            <person name="Zhou G."/>
            <person name="Peng G."/>
            <person name="Luo Z."/>
            <person name="Huang W."/>
            <person name="Wang B."/>
            <person name="Fang W."/>
            <person name="Wang S."/>
            <person name="Zhong Y."/>
            <person name="Ma L.J."/>
            <person name="St Leger R.J."/>
            <person name="Zhao G.P."/>
            <person name="Pei Y."/>
            <person name="Feng M.G."/>
            <person name="Xia Y."/>
            <person name="Wang C."/>
        </authorList>
    </citation>
    <scope>NUCLEOTIDE SEQUENCE [LARGE SCALE GENOMIC DNA]</scope>
    <source>
        <strain evidence="3">ARSEF 23 / ATCC MYA-3075</strain>
    </source>
</reference>
<dbReference type="OrthoDB" id="20872at2759"/>
<proteinExistence type="predicted"/>
<sequence length="298" mass="34160">MAVAKASAKQLNHTVTAILTEQDVAFRKDMASLVRYRFPAAREGLCQQLEDSIAARRRMLLQKKRHAIRLAVRRVPKPVSLANQGKDHHLKPTPATAQQGKDRRPPNPTVVTGQTTASRSDMDPEVPAIKRLQLPSQRTMTTAISTISTTQQDSFIYPSPPTASEGETRIQFPLCSTPLERRSSEKERNDHWKRHVDQDIKPYACLFPECAESLVSFVYRHEWKAHMESVHSKDWLRKAHTMQWYCDLDRDPSMTFETELQWRAHMLDVNSHPKKESVPTAVQLDALSPRRQQIALRK</sequence>
<feature type="compositionally biased region" description="Polar residues" evidence="1">
    <location>
        <begin position="109"/>
        <end position="119"/>
    </location>
</feature>
<dbReference type="PANTHER" id="PTHR35391">
    <property type="entry name" value="C2H2-TYPE DOMAIN-CONTAINING PROTEIN-RELATED"/>
    <property type="match status" value="1"/>
</dbReference>
<dbReference type="PANTHER" id="PTHR35391:SF5">
    <property type="entry name" value="DUF6590 DOMAIN-CONTAINING PROTEIN"/>
    <property type="match status" value="1"/>
</dbReference>
<name>E9FDD6_METRA</name>
<gene>
    <name evidence="2" type="ORF">MAA_10285</name>
</gene>
<dbReference type="Gene3D" id="3.30.160.60">
    <property type="entry name" value="Classic Zinc Finger"/>
    <property type="match status" value="1"/>
</dbReference>
<evidence type="ECO:0000313" key="3">
    <source>
        <dbReference type="Proteomes" id="UP000002498"/>
    </source>
</evidence>
<protein>
    <submittedName>
        <fullName evidence="2">Transcription factor Zn, C2H2</fullName>
    </submittedName>
</protein>
<evidence type="ECO:0000256" key="1">
    <source>
        <dbReference type="SAM" id="MobiDB-lite"/>
    </source>
</evidence>
<organism evidence="2 3">
    <name type="scientific">Metarhizium robertsii (strain ARSEF 23 / ATCC MYA-3075)</name>
    <name type="common">Metarhizium anisopliae (strain ARSEF 23)</name>
    <dbReference type="NCBI Taxonomy" id="655844"/>
    <lineage>
        <taxon>Eukaryota</taxon>
        <taxon>Fungi</taxon>
        <taxon>Dikarya</taxon>
        <taxon>Ascomycota</taxon>
        <taxon>Pezizomycotina</taxon>
        <taxon>Sordariomycetes</taxon>
        <taxon>Hypocreomycetidae</taxon>
        <taxon>Hypocreales</taxon>
        <taxon>Clavicipitaceae</taxon>
        <taxon>Metarhizium</taxon>
    </lineage>
</organism>
<dbReference type="AlphaFoldDB" id="E9FDD6"/>
<dbReference type="KEGG" id="maj:MAA_10285"/>
<feature type="region of interest" description="Disordered" evidence="1">
    <location>
        <begin position="78"/>
        <end position="121"/>
    </location>
</feature>